<dbReference type="InterPro" id="IPR056823">
    <property type="entry name" value="TEN-like_YD-shell"/>
</dbReference>
<feature type="domain" description="Teneurin-like YD-shell" evidence="5">
    <location>
        <begin position="1327"/>
        <end position="1405"/>
    </location>
</feature>
<dbReference type="InterPro" id="IPR006530">
    <property type="entry name" value="YD"/>
</dbReference>
<protein>
    <submittedName>
        <fullName evidence="6">T7SS-secreted protein</fullName>
    </submittedName>
</protein>
<dbReference type="NCBIfam" id="TIGR01643">
    <property type="entry name" value="YD_repeat_2x"/>
    <property type="match status" value="13"/>
</dbReference>
<comment type="caution">
    <text evidence="6">The sequence shown here is derived from an EMBL/GenBank/DDBJ whole genome shotgun (WGS) entry which is preliminary data.</text>
</comment>
<dbReference type="InterPro" id="IPR049082">
    <property type="entry name" value="T7SS_signal"/>
</dbReference>
<evidence type="ECO:0000256" key="1">
    <source>
        <dbReference type="ARBA" id="ARBA00022737"/>
    </source>
</evidence>
<evidence type="ECO:0000259" key="3">
    <source>
        <dbReference type="Pfam" id="PF20148"/>
    </source>
</evidence>
<dbReference type="PANTHER" id="PTHR32305">
    <property type="match status" value="1"/>
</dbReference>
<reference evidence="7" key="1">
    <citation type="journal article" date="2019" name="Int. J. Syst. Evol. Microbiol.">
        <title>The Global Catalogue of Microorganisms (GCM) 10K type strain sequencing project: providing services to taxonomists for standard genome sequencing and annotation.</title>
        <authorList>
            <consortium name="The Broad Institute Genomics Platform"/>
            <consortium name="The Broad Institute Genome Sequencing Center for Infectious Disease"/>
            <person name="Wu L."/>
            <person name="Ma J."/>
        </authorList>
    </citation>
    <scope>NUCLEOTIDE SEQUENCE [LARGE SCALE GENOMIC DNA]</scope>
    <source>
        <strain evidence="7">DT43</strain>
    </source>
</reference>
<organism evidence="6 7">
    <name type="scientific">Streptomyces xiangluensis</name>
    <dbReference type="NCBI Taxonomy" id="2665720"/>
    <lineage>
        <taxon>Bacteria</taxon>
        <taxon>Bacillati</taxon>
        <taxon>Actinomycetota</taxon>
        <taxon>Actinomycetes</taxon>
        <taxon>Kitasatosporales</taxon>
        <taxon>Streptomycetaceae</taxon>
        <taxon>Streptomyces</taxon>
    </lineage>
</organism>
<feature type="domain" description="Putative T7SS secretion signal" evidence="4">
    <location>
        <begin position="15"/>
        <end position="255"/>
    </location>
</feature>
<keyword evidence="7" id="KW-1185">Reference proteome</keyword>
<evidence type="ECO:0000259" key="4">
    <source>
        <dbReference type="Pfam" id="PF21725"/>
    </source>
</evidence>
<sequence length="1568" mass="172436">MGDWRDALNSGLGKVEDGWDAGKELVGEGIDKGTDVVGDVLDYAGAEGVADNVEGWGDEAASALGATPGERQLGDTEDANELVHGNPGRIRESAKHLKDFRKAFDKVGGGMRKLDSSHWKGKAADTFREKFAMHPKKWLHAADACEAAATALDSYADTVKWAQGQAQEAVDLYKKGKKASDDAWDAYLTKVDAYNAKVTANQDPGPRPESFQDPGKQDIERAHEILREARRQRNDAGRTTAESVRAALKHAPAEPPPLDRLTANAGDLAKAADMELTHVKGGLVKGTAGILTFARGMNAFDAYNLTHPAEYLQNVSMTLSGLTSTAAQPERALKAAYEGFMKDPSEGGGRILPELFGSKGTGTLRGLLRGGAKGAAEGAAGSGARNSARDAVGNDAARHSREQKAVESSNTDPIDLATGRMYLPQTDVTLPGALPLVFRRRVESGYHLGRWFGPSWSSTVDQRLDIDSEGVVFVTEDGLLLSYPHPAPDVPTLPSHGPRWPLDREDGGYTVTDPQTRRVWHFTDRGDDLAVLEQIDDRNGNWLTFEYDTEGTPLGIVSSAGYDVRISTEAGRVTTLHLAAEDQPLMRYGYSEAGDLTEVVNSSGLPLRFTYDERGRVTSWTDTNDRAYTYEYDDRDRCVAEGGTQGHMSLRVTYDDTDPDTGLRVTTTTTGEGHTRRFLVNEAWQVIAETDPLGAVTRYERDRYNRLLSQTNPLGHTTSFRYDEAGNLTAVVRPDGRESRAEYNELGLPVRVVNPDGTVARQTYDDRGNRTSVTAPTGQTTHFAYDEAGHLTAVTDPLGKGTAVRCDRAGLPVEITDPMGAVIRCERDAFGRPVTITEPTGATTRLEWTVEGHLARRTAADGTSESWTYDGEGNCTSHTDPMGGVSRFEYTHFDLMTARTGPDGVRYEFEHDMELRLTRVTNPQGLTWDYAYDPAGRLVTETDFDDRTLTYSHDAAGRLTSRTNALGQTVAFERNELGQVLRKDAAGQVTTYAYDLTDQLARATGPDATLTLLRDRFGLVRSQTVDGRKLTYTYDELGRRTGRTTPTGATTTWSYDATGRRTGMVAAGRSVDFSYDAAGRELSRRIGETVTLEHTFDPLGRLTDQSVTGASGRSVQHRAYTYRPDGNLIGVDDQLSGPRRFDLDEAGRVTAVHAAGWTETYAYDEAGNQTSAAWPSSHPGQEATGPRTYEGTRITRAGNVRYEHDALGRIVLRQKTRLSRKPDTWRYEWDAEDRLTSVITPDGTRWRYTYDPLGRRTAKLRLAAAGESIAERIDFTWDGTTLCEQTTTSAELPNPVTLTWDHQGLRPITQTERITAAEAPQDEIDSRFFAIVTDLVGTPSELVDERGEIAWRTRSTLWGTTTWATNSTAYTPLRFPGQYYDPETGLHYNYFRHYDPETARYLTSDPLGLAPSPNPAAYVRNPQSYSDSLGLAPDCPGAENSRGTYDFREPNPNHPPDEAATATMRSAPIGGNIDCSEIAEYILRETGGQGKIINFTTHNSSAINIPEKMGQELVEYRYHDVYTDGRYVYDPAMNSNPIPYGDYERAIRLENPGKKLIVQDGGYSGPLW</sequence>
<dbReference type="Pfam" id="PF21725">
    <property type="entry name" value="T7SS_signal"/>
    <property type="match status" value="1"/>
</dbReference>
<dbReference type="InterPro" id="IPR050708">
    <property type="entry name" value="T6SS_VgrG/RHS"/>
</dbReference>
<keyword evidence="1" id="KW-0677">Repeat</keyword>
<evidence type="ECO:0000256" key="2">
    <source>
        <dbReference type="SAM" id="MobiDB-lite"/>
    </source>
</evidence>
<evidence type="ECO:0000259" key="5">
    <source>
        <dbReference type="Pfam" id="PF25023"/>
    </source>
</evidence>
<dbReference type="Pfam" id="PF20148">
    <property type="entry name" value="DUF6531"/>
    <property type="match status" value="1"/>
</dbReference>
<feature type="compositionally biased region" description="Basic and acidic residues" evidence="2">
    <location>
        <begin position="1445"/>
        <end position="1457"/>
    </location>
</feature>
<feature type="region of interest" description="Disordered" evidence="2">
    <location>
        <begin position="1435"/>
        <end position="1459"/>
    </location>
</feature>
<evidence type="ECO:0000313" key="6">
    <source>
        <dbReference type="EMBL" id="MFC4471400.1"/>
    </source>
</evidence>
<feature type="domain" description="DUF6531" evidence="3">
    <location>
        <begin position="412"/>
        <end position="483"/>
    </location>
</feature>
<dbReference type="Proteomes" id="UP001596012">
    <property type="component" value="Unassembled WGS sequence"/>
</dbReference>
<dbReference type="InterPro" id="IPR045351">
    <property type="entry name" value="DUF6531"/>
</dbReference>
<feature type="region of interest" description="Disordered" evidence="2">
    <location>
        <begin position="1169"/>
        <end position="1188"/>
    </location>
</feature>
<dbReference type="InterPro" id="IPR031325">
    <property type="entry name" value="RHS_repeat"/>
</dbReference>
<evidence type="ECO:0000313" key="7">
    <source>
        <dbReference type="Proteomes" id="UP001596012"/>
    </source>
</evidence>
<dbReference type="EMBL" id="JBHSFG010000088">
    <property type="protein sequence ID" value="MFC4471400.1"/>
    <property type="molecule type" value="Genomic_DNA"/>
</dbReference>
<dbReference type="NCBIfam" id="TIGR03696">
    <property type="entry name" value="Rhs_assc_core"/>
    <property type="match status" value="1"/>
</dbReference>
<proteinExistence type="predicted"/>
<dbReference type="InterPro" id="IPR022385">
    <property type="entry name" value="Rhs_assc_core"/>
</dbReference>
<dbReference type="Pfam" id="PF05593">
    <property type="entry name" value="RHS_repeat"/>
    <property type="match status" value="10"/>
</dbReference>
<dbReference type="Pfam" id="PF25023">
    <property type="entry name" value="TEN_YD-shell"/>
    <property type="match status" value="1"/>
</dbReference>
<gene>
    <name evidence="6" type="ORF">ACFPH6_44115</name>
</gene>
<dbReference type="PANTHER" id="PTHR32305:SF15">
    <property type="entry name" value="PROTEIN RHSA-RELATED"/>
    <property type="match status" value="1"/>
</dbReference>
<name>A0ABV8Z5B6_9ACTN</name>
<dbReference type="Gene3D" id="2.180.10.10">
    <property type="entry name" value="RHS repeat-associated core"/>
    <property type="match status" value="2"/>
</dbReference>
<accession>A0ABV8Z5B6</accession>
<feature type="region of interest" description="Disordered" evidence="2">
    <location>
        <begin position="66"/>
        <end position="88"/>
    </location>
</feature>
<dbReference type="RefSeq" id="WP_386353611.1">
    <property type="nucleotide sequence ID" value="NZ_JBHSFG010000088.1"/>
</dbReference>